<dbReference type="InterPro" id="IPR048922">
    <property type="entry name" value="Bbp16"/>
</dbReference>
<name>A0A238YRJ4_9PROT</name>
<dbReference type="EMBL" id="FZOA01000003">
    <property type="protein sequence ID" value="SNR73765.1"/>
    <property type="molecule type" value="Genomic_DNA"/>
</dbReference>
<dbReference type="Pfam" id="PF21190">
    <property type="entry name" value="Bbp16"/>
    <property type="match status" value="1"/>
</dbReference>
<evidence type="ECO:0000313" key="1">
    <source>
        <dbReference type="EMBL" id="SNR73765.1"/>
    </source>
</evidence>
<dbReference type="Proteomes" id="UP000198305">
    <property type="component" value="Unassembled WGS sequence"/>
</dbReference>
<sequence>MGMLDKEAKFATAQAVTATGDTASSNVYDAGNAASSDIGLARELWLNVSVRDAATSGGAATLTPVLQHSDDNSTFSDAQVGPTVALAGLTAGATLWQAPLPVGLKRYTRVAFRVATAALTGGTFDAYLSLDVQRNIARPSGFTVA</sequence>
<dbReference type="OrthoDB" id="8617484at2"/>
<protein>
    <submittedName>
        <fullName evidence="1">Uncharacterized protein</fullName>
    </submittedName>
</protein>
<dbReference type="Gene3D" id="2.60.120.1110">
    <property type="match status" value="1"/>
</dbReference>
<keyword evidence="2" id="KW-1185">Reference proteome</keyword>
<organism evidence="1 2">
    <name type="scientific">Methylobacillus rhizosphaerae</name>
    <dbReference type="NCBI Taxonomy" id="551994"/>
    <lineage>
        <taxon>Bacteria</taxon>
        <taxon>Pseudomonadati</taxon>
        <taxon>Pseudomonadota</taxon>
        <taxon>Betaproteobacteria</taxon>
        <taxon>Nitrosomonadales</taxon>
        <taxon>Methylophilaceae</taxon>
        <taxon>Methylobacillus</taxon>
    </lineage>
</organism>
<accession>A0A238YRJ4</accession>
<dbReference type="AlphaFoldDB" id="A0A238YRJ4"/>
<evidence type="ECO:0000313" key="2">
    <source>
        <dbReference type="Proteomes" id="UP000198305"/>
    </source>
</evidence>
<proteinExistence type="predicted"/>
<gene>
    <name evidence="1" type="ORF">SAMN05192560_0779</name>
</gene>
<reference evidence="2" key="1">
    <citation type="submission" date="2017-06" db="EMBL/GenBank/DDBJ databases">
        <authorList>
            <person name="Varghese N."/>
            <person name="Submissions S."/>
        </authorList>
    </citation>
    <scope>NUCLEOTIDE SEQUENCE [LARGE SCALE GENOMIC DNA]</scope>
    <source>
        <strain evidence="2">Ca-68</strain>
    </source>
</reference>
<dbReference type="RefSeq" id="WP_089374923.1">
    <property type="nucleotide sequence ID" value="NZ_FZOA01000003.1"/>
</dbReference>